<organism evidence="3 4">
    <name type="scientific">Piloderma croceum (strain F 1598)</name>
    <dbReference type="NCBI Taxonomy" id="765440"/>
    <lineage>
        <taxon>Eukaryota</taxon>
        <taxon>Fungi</taxon>
        <taxon>Dikarya</taxon>
        <taxon>Basidiomycota</taxon>
        <taxon>Agaricomycotina</taxon>
        <taxon>Agaricomycetes</taxon>
        <taxon>Agaricomycetidae</taxon>
        <taxon>Atheliales</taxon>
        <taxon>Atheliaceae</taxon>
        <taxon>Piloderma</taxon>
    </lineage>
</organism>
<dbReference type="AlphaFoldDB" id="A0A0C3BTV9"/>
<dbReference type="EMBL" id="KN832974">
    <property type="protein sequence ID" value="KIM89993.1"/>
    <property type="molecule type" value="Genomic_DNA"/>
</dbReference>
<gene>
    <name evidence="3" type="ORF">PILCRDRAFT_204190</name>
</gene>
<dbReference type="InterPro" id="IPR032474">
    <property type="entry name" value="Argonaute_N"/>
</dbReference>
<feature type="domain" description="Protein argonaute N-terminal" evidence="2">
    <location>
        <begin position="45"/>
        <end position="143"/>
    </location>
</feature>
<dbReference type="OrthoDB" id="10252740at2759"/>
<evidence type="ECO:0000313" key="3">
    <source>
        <dbReference type="EMBL" id="KIM89993.1"/>
    </source>
</evidence>
<dbReference type="Pfam" id="PF16486">
    <property type="entry name" value="ArgoN"/>
    <property type="match status" value="1"/>
</dbReference>
<name>A0A0C3BTV9_PILCF</name>
<sequence length="226" mass="24721">MPVQRGIQQTGSRGHGQPFYQGAANQRGAAPPRPSGKDNFVSPGPLTVNVNCFEITNLPNILYYQYDVISPEIFNRARCSQIIDRLQNHVRPDIFQKRAIYDGRKILYAAKYPLQLVSSEGQSFTVNMSDTGSKIFTVKLSPINLDAGINVGIIGGADAHNQHQKAIEPTTVLQLLIQAAPNLGTSGHGMDIHQVRGARAYYTDVGALKIGGGLELWQGFFQLVMT</sequence>
<reference evidence="4" key="2">
    <citation type="submission" date="2015-01" db="EMBL/GenBank/DDBJ databases">
        <title>Evolutionary Origins and Diversification of the Mycorrhizal Mutualists.</title>
        <authorList>
            <consortium name="DOE Joint Genome Institute"/>
            <consortium name="Mycorrhizal Genomics Consortium"/>
            <person name="Kohler A."/>
            <person name="Kuo A."/>
            <person name="Nagy L.G."/>
            <person name="Floudas D."/>
            <person name="Copeland A."/>
            <person name="Barry K.W."/>
            <person name="Cichocki N."/>
            <person name="Veneault-Fourrey C."/>
            <person name="LaButti K."/>
            <person name="Lindquist E.A."/>
            <person name="Lipzen A."/>
            <person name="Lundell T."/>
            <person name="Morin E."/>
            <person name="Murat C."/>
            <person name="Riley R."/>
            <person name="Ohm R."/>
            <person name="Sun H."/>
            <person name="Tunlid A."/>
            <person name="Henrissat B."/>
            <person name="Grigoriev I.V."/>
            <person name="Hibbett D.S."/>
            <person name="Martin F."/>
        </authorList>
    </citation>
    <scope>NUCLEOTIDE SEQUENCE [LARGE SCALE GENOMIC DNA]</scope>
    <source>
        <strain evidence="4">F 1598</strain>
    </source>
</reference>
<evidence type="ECO:0000256" key="1">
    <source>
        <dbReference type="SAM" id="MobiDB-lite"/>
    </source>
</evidence>
<keyword evidence="4" id="KW-1185">Reference proteome</keyword>
<feature type="region of interest" description="Disordered" evidence="1">
    <location>
        <begin position="1"/>
        <end position="41"/>
    </location>
</feature>
<evidence type="ECO:0000313" key="4">
    <source>
        <dbReference type="Proteomes" id="UP000054166"/>
    </source>
</evidence>
<dbReference type="STRING" id="765440.A0A0C3BTV9"/>
<dbReference type="InParanoid" id="A0A0C3BTV9"/>
<reference evidence="3 4" key="1">
    <citation type="submission" date="2014-04" db="EMBL/GenBank/DDBJ databases">
        <authorList>
            <consortium name="DOE Joint Genome Institute"/>
            <person name="Kuo A."/>
            <person name="Tarkka M."/>
            <person name="Buscot F."/>
            <person name="Kohler A."/>
            <person name="Nagy L.G."/>
            <person name="Floudas D."/>
            <person name="Copeland A."/>
            <person name="Barry K.W."/>
            <person name="Cichocki N."/>
            <person name="Veneault-Fourrey C."/>
            <person name="LaButti K."/>
            <person name="Lindquist E.A."/>
            <person name="Lipzen A."/>
            <person name="Lundell T."/>
            <person name="Morin E."/>
            <person name="Murat C."/>
            <person name="Sun H."/>
            <person name="Tunlid A."/>
            <person name="Henrissat B."/>
            <person name="Grigoriev I.V."/>
            <person name="Hibbett D.S."/>
            <person name="Martin F."/>
            <person name="Nordberg H.P."/>
            <person name="Cantor M.N."/>
            <person name="Hua S.X."/>
        </authorList>
    </citation>
    <scope>NUCLEOTIDE SEQUENCE [LARGE SCALE GENOMIC DNA]</scope>
    <source>
        <strain evidence="3 4">F 1598</strain>
    </source>
</reference>
<protein>
    <recommendedName>
        <fullName evidence="2">Protein argonaute N-terminal domain-containing protein</fullName>
    </recommendedName>
</protein>
<proteinExistence type="predicted"/>
<evidence type="ECO:0000259" key="2">
    <source>
        <dbReference type="Pfam" id="PF16486"/>
    </source>
</evidence>
<dbReference type="HOGENOM" id="CLU_1225173_0_0_1"/>
<accession>A0A0C3BTV9</accession>
<feature type="compositionally biased region" description="Polar residues" evidence="1">
    <location>
        <begin position="1"/>
        <end position="12"/>
    </location>
</feature>
<dbReference type="Proteomes" id="UP000054166">
    <property type="component" value="Unassembled WGS sequence"/>
</dbReference>